<dbReference type="InterPro" id="IPR002781">
    <property type="entry name" value="TM_pro_TauE-like"/>
</dbReference>
<evidence type="ECO:0000313" key="8">
    <source>
        <dbReference type="Proteomes" id="UP000078532"/>
    </source>
</evidence>
<evidence type="ECO:0000256" key="5">
    <source>
        <dbReference type="ARBA" id="ARBA00023136"/>
    </source>
</evidence>
<keyword evidence="4 6" id="KW-1133">Transmembrane helix</keyword>
<comment type="subcellular location">
    <subcellularLocation>
        <location evidence="6">Cell membrane</location>
        <topology evidence="6">Multi-pass membrane protein</topology>
    </subcellularLocation>
    <subcellularLocation>
        <location evidence="1">Membrane</location>
        <topology evidence="1">Multi-pass membrane protein</topology>
    </subcellularLocation>
</comment>
<dbReference type="EMBL" id="LYVF01000047">
    <property type="protein sequence ID" value="OAT85846.1"/>
    <property type="molecule type" value="Genomic_DNA"/>
</dbReference>
<comment type="similarity">
    <text evidence="2 6">Belongs to the 4-toluene sulfonate uptake permease (TSUP) (TC 2.A.102) family.</text>
</comment>
<feature type="transmembrane region" description="Helical" evidence="6">
    <location>
        <begin position="255"/>
        <end position="273"/>
    </location>
</feature>
<feature type="transmembrane region" description="Helical" evidence="6">
    <location>
        <begin position="163"/>
        <end position="183"/>
    </location>
</feature>
<feature type="transmembrane region" description="Helical" evidence="6">
    <location>
        <begin position="15"/>
        <end position="34"/>
    </location>
</feature>
<protein>
    <recommendedName>
        <fullName evidence="6">Probable membrane transporter protein</fullName>
    </recommendedName>
</protein>
<feature type="transmembrane region" description="Helical" evidence="6">
    <location>
        <begin position="115"/>
        <end position="134"/>
    </location>
</feature>
<dbReference type="GO" id="GO:0005886">
    <property type="term" value="C:plasma membrane"/>
    <property type="evidence" value="ECO:0007669"/>
    <property type="project" value="UniProtKB-SubCell"/>
</dbReference>
<keyword evidence="6" id="KW-1003">Cell membrane</keyword>
<comment type="caution">
    <text evidence="7">The sequence shown here is derived from an EMBL/GenBank/DDBJ whole genome shotgun (WGS) entry which is preliminary data.</text>
</comment>
<name>A0A1B7LHR4_9FIRM</name>
<gene>
    <name evidence="7" type="ORF">A6M21_05045</name>
</gene>
<reference evidence="7 8" key="1">
    <citation type="submission" date="2016-04" db="EMBL/GenBank/DDBJ databases">
        <authorList>
            <person name="Evans L.H."/>
            <person name="Alamgir A."/>
            <person name="Owens N."/>
            <person name="Weber N.D."/>
            <person name="Virtaneva K."/>
            <person name="Barbian K."/>
            <person name="Babar A."/>
            <person name="Rosenke K."/>
        </authorList>
    </citation>
    <scope>NUCLEOTIDE SEQUENCE [LARGE SCALE GENOMIC DNA]</scope>
    <source>
        <strain evidence="7 8">LMa1</strain>
    </source>
</reference>
<dbReference type="InterPro" id="IPR051598">
    <property type="entry name" value="TSUP/Inactive_protease-like"/>
</dbReference>
<dbReference type="OrthoDB" id="9926254at2"/>
<sequence length="325" mass="34448">MLYLPLAGLFINPQALFITGVCVGMTGVIIGSCAQLMLVPVLNLFGLPAALAVSTGVTRDFSRSAVSLFERAQFKNAHRRLALLLSLFGLAGAAGGCLIMVLLSGINAAAPVMNAIYTLLLLMAVFLLLLTRFGKRDWPGTLFPRLSPPRTELNTIRFSWRDAAWQGLLTGFLSGFLGLGGTWTGKAMLARYLGAPVPVARDTARLSGLIISTGALFAWALSGRLEVIASLILIAGLIIGRSTCSLWTESITRSLFPRLACAAMMVLAAASLPAKQAGAGETAGIITLGGIVLCCALMLICFSGYGLFKRIRPERIKTAAAHQHR</sequence>
<organism evidence="7 8">
    <name type="scientific">Desulfotomaculum copahuensis</name>
    <dbReference type="NCBI Taxonomy" id="1838280"/>
    <lineage>
        <taxon>Bacteria</taxon>
        <taxon>Bacillati</taxon>
        <taxon>Bacillota</taxon>
        <taxon>Clostridia</taxon>
        <taxon>Eubacteriales</taxon>
        <taxon>Desulfotomaculaceae</taxon>
        <taxon>Desulfotomaculum</taxon>
    </lineage>
</organism>
<dbReference type="PANTHER" id="PTHR43701">
    <property type="entry name" value="MEMBRANE TRANSPORTER PROTEIN MJ0441-RELATED"/>
    <property type="match status" value="1"/>
</dbReference>
<keyword evidence="3 6" id="KW-0812">Transmembrane</keyword>
<accession>A0A1B7LHR4</accession>
<dbReference type="AlphaFoldDB" id="A0A1B7LHR4"/>
<evidence type="ECO:0000256" key="3">
    <source>
        <dbReference type="ARBA" id="ARBA00022692"/>
    </source>
</evidence>
<proteinExistence type="inferred from homology"/>
<evidence type="ECO:0000256" key="6">
    <source>
        <dbReference type="RuleBase" id="RU363041"/>
    </source>
</evidence>
<keyword evidence="5 6" id="KW-0472">Membrane</keyword>
<keyword evidence="8" id="KW-1185">Reference proteome</keyword>
<dbReference type="STRING" id="1838280.A6M21_05045"/>
<evidence type="ECO:0000313" key="7">
    <source>
        <dbReference type="EMBL" id="OAT85846.1"/>
    </source>
</evidence>
<dbReference type="PANTHER" id="PTHR43701:SF12">
    <property type="entry name" value="MEMBRANE TRANSPORTER PROTEIN YTNM-RELATED"/>
    <property type="match status" value="1"/>
</dbReference>
<feature type="transmembrane region" description="Helical" evidence="6">
    <location>
        <begin position="285"/>
        <end position="308"/>
    </location>
</feature>
<dbReference type="Proteomes" id="UP000078532">
    <property type="component" value="Unassembled WGS sequence"/>
</dbReference>
<dbReference type="Pfam" id="PF01925">
    <property type="entry name" value="TauE"/>
    <property type="match status" value="1"/>
</dbReference>
<feature type="transmembrane region" description="Helical" evidence="6">
    <location>
        <begin position="41"/>
        <end position="61"/>
    </location>
</feature>
<feature type="transmembrane region" description="Helical" evidence="6">
    <location>
        <begin position="227"/>
        <end position="248"/>
    </location>
</feature>
<evidence type="ECO:0000256" key="2">
    <source>
        <dbReference type="ARBA" id="ARBA00009142"/>
    </source>
</evidence>
<evidence type="ECO:0000256" key="4">
    <source>
        <dbReference type="ARBA" id="ARBA00022989"/>
    </source>
</evidence>
<feature type="transmembrane region" description="Helical" evidence="6">
    <location>
        <begin position="81"/>
        <end position="103"/>
    </location>
</feature>
<evidence type="ECO:0000256" key="1">
    <source>
        <dbReference type="ARBA" id="ARBA00004141"/>
    </source>
</evidence>
<dbReference type="RefSeq" id="WP_066666586.1">
    <property type="nucleotide sequence ID" value="NZ_LYVF01000047.1"/>
</dbReference>